<dbReference type="InterPro" id="IPR022924">
    <property type="entry name" value="Cardiolipin_synthase"/>
</dbReference>
<feature type="transmembrane region" description="Helical" evidence="9">
    <location>
        <begin position="6"/>
        <end position="24"/>
    </location>
</feature>
<dbReference type="GO" id="GO:0005886">
    <property type="term" value="C:plasma membrane"/>
    <property type="evidence" value="ECO:0007669"/>
    <property type="project" value="UniProtKB-SubCell"/>
</dbReference>
<dbReference type="EMBL" id="JACEFG010000002">
    <property type="protein sequence ID" value="MBA2175236.1"/>
    <property type="molecule type" value="Genomic_DNA"/>
</dbReference>
<dbReference type="InterPro" id="IPR001736">
    <property type="entry name" value="PLipase_D/transphosphatidylase"/>
</dbReference>
<dbReference type="Pfam" id="PF13091">
    <property type="entry name" value="PLDc_2"/>
    <property type="match status" value="2"/>
</dbReference>
<keyword evidence="2" id="KW-1003">Cell membrane</keyword>
<proteinExistence type="predicted"/>
<dbReference type="CDD" id="cd09110">
    <property type="entry name" value="PLDc_CLS_1"/>
    <property type="match status" value="1"/>
</dbReference>
<dbReference type="RefSeq" id="WP_181472264.1">
    <property type="nucleotide sequence ID" value="NZ_JACEFG010000002.1"/>
</dbReference>
<gene>
    <name evidence="11" type="primary">cls</name>
    <name evidence="11" type="ORF">H0266_10050</name>
</gene>
<comment type="caution">
    <text evidence="11">The sequence shown here is derived from an EMBL/GenBank/DDBJ whole genome shotgun (WGS) entry which is preliminary data.</text>
</comment>
<sequence>MIALIIIMAIFLFILLFVVDFKMGRKHHQKIARKLSFEQTTGDYSLFKNGSPMYEKLFQDIHQASVQVDIFFYLIDNDYISQNFLQVLKNKASEGVPVRLLADRLGGYRINKQIRQELADAGVEFHFAEKPGFPYFFYRLHRRNHRKIAVIDGKIAFVGGFNIGKNYIGETSKFGDWRDYHLRLTGPVVKELQEVLFDDWYLSTGETLTPLDNQGSGNEKVRVVATDGVGLEDEIDEMIQRAEQELLIGTPYFIPTNRLLSSLEKALERGVDLHIMIPMKSDHPFVKEAGIPYLDYLYRRGAKIGFFDAGFYHAKVIIIDGQLADLGTANFDRRSLFLNKEVNTFIYEQVFIGDLRKMYFEDFKDAVPFDDDWLKNRSIGTRINEKIAIILRPFL</sequence>
<evidence type="ECO:0000256" key="1">
    <source>
        <dbReference type="ARBA" id="ARBA00004236"/>
    </source>
</evidence>
<dbReference type="PANTHER" id="PTHR21248">
    <property type="entry name" value="CARDIOLIPIN SYNTHASE"/>
    <property type="match status" value="1"/>
</dbReference>
<comment type="subcellular location">
    <subcellularLocation>
        <location evidence="1">Cell membrane</location>
    </subcellularLocation>
</comment>
<dbReference type="SMART" id="SM00155">
    <property type="entry name" value="PLDc"/>
    <property type="match status" value="2"/>
</dbReference>
<accession>A0A838CUD3</accession>
<organism evidence="11 12">
    <name type="scientific">Halobacillus locisalis</name>
    <dbReference type="NCBI Taxonomy" id="220753"/>
    <lineage>
        <taxon>Bacteria</taxon>
        <taxon>Bacillati</taxon>
        <taxon>Bacillota</taxon>
        <taxon>Bacilli</taxon>
        <taxon>Bacillales</taxon>
        <taxon>Bacillaceae</taxon>
        <taxon>Halobacillus</taxon>
    </lineage>
</organism>
<keyword evidence="6 9" id="KW-1133">Transmembrane helix</keyword>
<dbReference type="InterPro" id="IPR025202">
    <property type="entry name" value="PLD-like_dom"/>
</dbReference>
<dbReference type="PANTHER" id="PTHR21248:SF7">
    <property type="entry name" value="MINOR CARDIOLIPIN SYNTHASE CLSB"/>
    <property type="match status" value="1"/>
</dbReference>
<dbReference type="SUPFAM" id="SSF56024">
    <property type="entry name" value="Phospholipase D/nuclease"/>
    <property type="match status" value="2"/>
</dbReference>
<evidence type="ECO:0000256" key="2">
    <source>
        <dbReference type="ARBA" id="ARBA00022475"/>
    </source>
</evidence>
<dbReference type="EC" id="2.7.8.-" evidence="8"/>
<keyword evidence="4 9" id="KW-0812">Transmembrane</keyword>
<keyword evidence="7 9" id="KW-0472">Membrane</keyword>
<evidence type="ECO:0000259" key="10">
    <source>
        <dbReference type="PROSITE" id="PS50035"/>
    </source>
</evidence>
<dbReference type="GO" id="GO:0008808">
    <property type="term" value="F:cardiolipin synthase activity"/>
    <property type="evidence" value="ECO:0007669"/>
    <property type="project" value="UniProtKB-UniRule"/>
</dbReference>
<keyword evidence="5" id="KW-0677">Repeat</keyword>
<feature type="domain" description="PLD phosphodiesterase" evidence="10">
    <location>
        <begin position="308"/>
        <end position="335"/>
    </location>
</feature>
<name>A0A838CUD3_9BACI</name>
<keyword evidence="3" id="KW-0808">Transferase</keyword>
<dbReference type="NCBIfam" id="TIGR04265">
    <property type="entry name" value="bac_cardiolipin"/>
    <property type="match status" value="1"/>
</dbReference>
<evidence type="ECO:0000256" key="9">
    <source>
        <dbReference type="SAM" id="Phobius"/>
    </source>
</evidence>
<dbReference type="Gene3D" id="3.30.870.10">
    <property type="entry name" value="Endonuclease Chain A"/>
    <property type="match status" value="2"/>
</dbReference>
<dbReference type="CDD" id="cd09112">
    <property type="entry name" value="PLDc_CLS_2"/>
    <property type="match status" value="1"/>
</dbReference>
<evidence type="ECO:0000256" key="3">
    <source>
        <dbReference type="ARBA" id="ARBA00022679"/>
    </source>
</evidence>
<evidence type="ECO:0000256" key="8">
    <source>
        <dbReference type="NCBIfam" id="TIGR04265"/>
    </source>
</evidence>
<evidence type="ECO:0000256" key="4">
    <source>
        <dbReference type="ARBA" id="ARBA00022692"/>
    </source>
</evidence>
<evidence type="ECO:0000256" key="7">
    <source>
        <dbReference type="ARBA" id="ARBA00023136"/>
    </source>
</evidence>
<evidence type="ECO:0000313" key="12">
    <source>
        <dbReference type="Proteomes" id="UP000571017"/>
    </source>
</evidence>
<keyword evidence="12" id="KW-1185">Reference proteome</keyword>
<dbReference type="AlphaFoldDB" id="A0A838CUD3"/>
<evidence type="ECO:0000256" key="6">
    <source>
        <dbReference type="ARBA" id="ARBA00022989"/>
    </source>
</evidence>
<reference evidence="11 12" key="1">
    <citation type="journal article" date="2004" name="Extremophiles">
        <title>Halobacillus locisalis sp. nov., a halophilic bacterium isolated from a marine solar saltern of the Yellow Sea in Korea.</title>
        <authorList>
            <person name="Yoon J.H."/>
            <person name="Kang K.H."/>
            <person name="Oh T.K."/>
            <person name="Park Y.H."/>
        </authorList>
    </citation>
    <scope>NUCLEOTIDE SEQUENCE [LARGE SCALE GENOMIC DNA]</scope>
    <source>
        <strain evidence="11 12">KCTC 3788</strain>
    </source>
</reference>
<dbReference type="Proteomes" id="UP000571017">
    <property type="component" value="Unassembled WGS sequence"/>
</dbReference>
<dbReference type="PROSITE" id="PS50035">
    <property type="entry name" value="PLD"/>
    <property type="match status" value="2"/>
</dbReference>
<protein>
    <recommendedName>
        <fullName evidence="8">Cardiolipin synthase</fullName>
        <ecNumber evidence="8">2.7.8.-</ecNumber>
    </recommendedName>
</protein>
<dbReference type="GO" id="GO:0032049">
    <property type="term" value="P:cardiolipin biosynthetic process"/>
    <property type="evidence" value="ECO:0007669"/>
    <property type="project" value="UniProtKB-UniRule"/>
</dbReference>
<feature type="domain" description="PLD phosphodiesterase" evidence="10">
    <location>
        <begin position="140"/>
        <end position="167"/>
    </location>
</feature>
<evidence type="ECO:0000313" key="11">
    <source>
        <dbReference type="EMBL" id="MBA2175236.1"/>
    </source>
</evidence>
<evidence type="ECO:0000256" key="5">
    <source>
        <dbReference type="ARBA" id="ARBA00022737"/>
    </source>
</evidence>